<dbReference type="EMBL" id="JAHRIM010060520">
    <property type="protein sequence ID" value="MEQ2270833.1"/>
    <property type="molecule type" value="Genomic_DNA"/>
</dbReference>
<dbReference type="PANTHER" id="PTHR18867:SF12">
    <property type="entry name" value="DNA REPAIR PROTEIN RAD50"/>
    <property type="match status" value="1"/>
</dbReference>
<name>A0ABV0WPL2_9TELE</name>
<evidence type="ECO:0000313" key="2">
    <source>
        <dbReference type="EMBL" id="MEQ2270833.1"/>
    </source>
</evidence>
<organism evidence="2 3">
    <name type="scientific">Xenotaenia resolanae</name>
    <dbReference type="NCBI Taxonomy" id="208358"/>
    <lineage>
        <taxon>Eukaryota</taxon>
        <taxon>Metazoa</taxon>
        <taxon>Chordata</taxon>
        <taxon>Craniata</taxon>
        <taxon>Vertebrata</taxon>
        <taxon>Euteleostomi</taxon>
        <taxon>Actinopterygii</taxon>
        <taxon>Neopterygii</taxon>
        <taxon>Teleostei</taxon>
        <taxon>Neoteleostei</taxon>
        <taxon>Acanthomorphata</taxon>
        <taxon>Ovalentaria</taxon>
        <taxon>Atherinomorphae</taxon>
        <taxon>Cyprinodontiformes</taxon>
        <taxon>Goodeidae</taxon>
        <taxon>Xenotaenia</taxon>
    </lineage>
</organism>
<feature type="region of interest" description="Disordered" evidence="1">
    <location>
        <begin position="1"/>
        <end position="24"/>
    </location>
</feature>
<reference evidence="2 3" key="1">
    <citation type="submission" date="2021-06" db="EMBL/GenBank/DDBJ databases">
        <authorList>
            <person name="Palmer J.M."/>
        </authorList>
    </citation>
    <scope>NUCLEOTIDE SEQUENCE [LARGE SCALE GENOMIC DNA]</scope>
    <source>
        <strain evidence="2 3">XR_2019</strain>
        <tissue evidence="2">Muscle</tissue>
    </source>
</reference>
<comment type="caution">
    <text evidence="2">The sequence shown here is derived from an EMBL/GenBank/DDBJ whole genome shotgun (WGS) entry which is preliminary data.</text>
</comment>
<sequence>MQSKLRLVPDKLKNTEQDLKRKERKKDEMMALRPVRQSIVQFQEKELPELKNQLQTVNREIERLKADVEEQETLLGTLMSEEETAKACLQDISLMDRYLVSPFRLLLLVTCTFL</sequence>
<keyword evidence="3" id="KW-1185">Reference proteome</keyword>
<protein>
    <submittedName>
        <fullName evidence="2">DNA repair protein rad50</fullName>
    </submittedName>
</protein>
<accession>A0ABV0WPL2</accession>
<feature type="compositionally biased region" description="Basic and acidic residues" evidence="1">
    <location>
        <begin position="7"/>
        <end position="24"/>
    </location>
</feature>
<gene>
    <name evidence="2" type="primary">RAD50</name>
    <name evidence="2" type="ORF">XENORESO_014672</name>
</gene>
<dbReference type="PANTHER" id="PTHR18867">
    <property type="entry name" value="RAD50"/>
    <property type="match status" value="1"/>
</dbReference>
<evidence type="ECO:0000313" key="3">
    <source>
        <dbReference type="Proteomes" id="UP001444071"/>
    </source>
</evidence>
<proteinExistence type="predicted"/>
<evidence type="ECO:0000256" key="1">
    <source>
        <dbReference type="SAM" id="MobiDB-lite"/>
    </source>
</evidence>
<dbReference type="Proteomes" id="UP001444071">
    <property type="component" value="Unassembled WGS sequence"/>
</dbReference>